<dbReference type="Proteomes" id="UP000215215">
    <property type="component" value="Unassembled WGS sequence"/>
</dbReference>
<gene>
    <name evidence="1" type="ORF">CH333_08195</name>
</gene>
<proteinExistence type="predicted"/>
<dbReference type="EMBL" id="NOZQ01000187">
    <property type="protein sequence ID" value="OYD14351.1"/>
    <property type="molecule type" value="Genomic_DNA"/>
</dbReference>
<dbReference type="AlphaFoldDB" id="A0A235BQ40"/>
<name>A0A235BQ40_UNCW3</name>
<accession>A0A235BQ40</accession>
<comment type="caution">
    <text evidence="1">The sequence shown here is derived from an EMBL/GenBank/DDBJ whole genome shotgun (WGS) entry which is preliminary data.</text>
</comment>
<reference evidence="1 2" key="1">
    <citation type="submission" date="2017-07" db="EMBL/GenBank/DDBJ databases">
        <title>Recovery of genomes from metagenomes via a dereplication, aggregation, and scoring strategy.</title>
        <authorList>
            <person name="Sieber C.M."/>
            <person name="Probst A.J."/>
            <person name="Sharrar A."/>
            <person name="Thomas B.C."/>
            <person name="Hess M."/>
            <person name="Tringe S.G."/>
            <person name="Banfield J.F."/>
        </authorList>
    </citation>
    <scope>NUCLEOTIDE SEQUENCE [LARGE SCALE GENOMIC DNA]</scope>
    <source>
        <strain evidence="1">JGI_Cruoil_03_44_89</strain>
    </source>
</reference>
<organism evidence="1 2">
    <name type="scientific">candidate division WOR-3 bacterium JGI_Cruoil_03_44_89</name>
    <dbReference type="NCBI Taxonomy" id="1973748"/>
    <lineage>
        <taxon>Bacteria</taxon>
        <taxon>Bacteria division WOR-3</taxon>
    </lineage>
</organism>
<evidence type="ECO:0000313" key="2">
    <source>
        <dbReference type="Proteomes" id="UP000215215"/>
    </source>
</evidence>
<evidence type="ECO:0000313" key="1">
    <source>
        <dbReference type="EMBL" id="OYD14351.1"/>
    </source>
</evidence>
<protein>
    <submittedName>
        <fullName evidence="1">Uncharacterized protein</fullName>
    </submittedName>
</protein>
<sequence length="172" mass="19761">MVEQSLAGQSNDLKKDSVDSLLNSTAQHLGSDFHLINLKHLDFLNEFIEIDGIPMMIIHIYSEYPDYGWVDASEEGISCVDDVSRAAVLYLRHYEMSGDSVSLEKARRGLNFVMYMEQEDGEFYNFIRSDYSINTEGRTSKKSFNFWAVRGLRALCYGYKVFSKIDTSYAKE</sequence>
<feature type="non-terminal residue" evidence="1">
    <location>
        <position position="172"/>
    </location>
</feature>